<dbReference type="Gene3D" id="2.60.40.420">
    <property type="entry name" value="Cupredoxins - blue copper proteins"/>
    <property type="match status" value="1"/>
</dbReference>
<dbReference type="InterPro" id="IPR008972">
    <property type="entry name" value="Cupredoxin"/>
</dbReference>
<organism evidence="3 4">
    <name type="scientific">Talaromyces pinophilus</name>
    <name type="common">Penicillium pinophilum</name>
    <dbReference type="NCBI Taxonomy" id="128442"/>
    <lineage>
        <taxon>Eukaryota</taxon>
        <taxon>Fungi</taxon>
        <taxon>Dikarya</taxon>
        <taxon>Ascomycota</taxon>
        <taxon>Pezizomycotina</taxon>
        <taxon>Eurotiomycetes</taxon>
        <taxon>Eurotiomycetidae</taxon>
        <taxon>Eurotiales</taxon>
        <taxon>Trichocomaceae</taxon>
        <taxon>Talaromyces</taxon>
        <taxon>Talaromyces sect. Talaromyces</taxon>
    </lineage>
</organism>
<dbReference type="EMBL" id="DF933809">
    <property type="protein sequence ID" value="GAM33796.1"/>
    <property type="molecule type" value="Genomic_DNA"/>
</dbReference>
<feature type="compositionally biased region" description="Low complexity" evidence="1">
    <location>
        <begin position="157"/>
        <end position="176"/>
    </location>
</feature>
<feature type="chain" id="PRO_5025639478" evidence="2">
    <location>
        <begin position="20"/>
        <end position="205"/>
    </location>
</feature>
<reference evidence="4" key="1">
    <citation type="journal article" date="2015" name="Genome Announc.">
        <title>Draft genome sequence of Talaromyces cellulolyticus strain Y-94, a source of lignocellulosic biomass-degrading enzymes.</title>
        <authorList>
            <person name="Fujii T."/>
            <person name="Koike H."/>
            <person name="Sawayama S."/>
            <person name="Yano S."/>
            <person name="Inoue H."/>
        </authorList>
    </citation>
    <scope>NUCLEOTIDE SEQUENCE [LARGE SCALE GENOMIC DNA]</scope>
    <source>
        <strain evidence="4">Y-94</strain>
    </source>
</reference>
<feature type="region of interest" description="Disordered" evidence="1">
    <location>
        <begin position="157"/>
        <end position="179"/>
    </location>
</feature>
<evidence type="ECO:0000256" key="2">
    <source>
        <dbReference type="SAM" id="SignalP"/>
    </source>
</evidence>
<evidence type="ECO:0000256" key="1">
    <source>
        <dbReference type="SAM" id="MobiDB-lite"/>
    </source>
</evidence>
<keyword evidence="4" id="KW-1185">Reference proteome</keyword>
<gene>
    <name evidence="3" type="ORF">TCE0_013f00957</name>
</gene>
<protein>
    <submittedName>
        <fullName evidence="3">Extracellular serine-rich protein</fullName>
    </submittedName>
</protein>
<dbReference type="SUPFAM" id="SSF49503">
    <property type="entry name" value="Cupredoxins"/>
    <property type="match status" value="1"/>
</dbReference>
<dbReference type="Proteomes" id="UP000053095">
    <property type="component" value="Unassembled WGS sequence"/>
</dbReference>
<evidence type="ECO:0000313" key="4">
    <source>
        <dbReference type="Proteomes" id="UP000053095"/>
    </source>
</evidence>
<dbReference type="InterPro" id="IPR052953">
    <property type="entry name" value="Ser-rich/MCO-related"/>
</dbReference>
<evidence type="ECO:0000313" key="3">
    <source>
        <dbReference type="EMBL" id="GAM33796.1"/>
    </source>
</evidence>
<proteinExistence type="predicted"/>
<name>A0A698XKC4_TALPI</name>
<keyword evidence="2" id="KW-0732">Signal</keyword>
<accession>A0A698XKC4</accession>
<dbReference type="AlphaFoldDB" id="A0A698XKC4"/>
<feature type="region of interest" description="Disordered" evidence="1">
    <location>
        <begin position="27"/>
        <end position="48"/>
    </location>
</feature>
<feature type="signal peptide" evidence="2">
    <location>
        <begin position="1"/>
        <end position="19"/>
    </location>
</feature>
<sequence>MNQFFKSLPILCLFTLVGAQYGNPGNSGSSTVTSSSLPSSTTTSATEVQTVTVGASGLTFSPDTLTVSPGGKVEFHFQPGHSVTQASFANPCHPLSDTSISSGIVSGSNGGSAGMVGVINPPSTGSDTLAAFKASAATANGTTIPASVNGGVFGGASASSSPSASGTSATSPSSPSHTGDARVLGAWTDMTVLLVLSVLAAMFIV</sequence>
<dbReference type="PANTHER" id="PTHR34883:SF15">
    <property type="entry name" value="EXTRACELLULAR SERINE-RICH PROTEIN"/>
    <property type="match status" value="1"/>
</dbReference>
<dbReference type="PANTHER" id="PTHR34883">
    <property type="entry name" value="SERINE-RICH PROTEIN, PUTATIVE-RELATED-RELATED"/>
    <property type="match status" value="1"/>
</dbReference>